<feature type="compositionally biased region" description="Pro residues" evidence="5">
    <location>
        <begin position="1987"/>
        <end position="1999"/>
    </location>
</feature>
<evidence type="ECO:0000256" key="4">
    <source>
        <dbReference type="SAM" id="Coils"/>
    </source>
</evidence>
<feature type="region of interest" description="Disordered" evidence="5">
    <location>
        <begin position="1984"/>
        <end position="2020"/>
    </location>
</feature>
<feature type="domain" description="RNase H type-1" evidence="6">
    <location>
        <begin position="2328"/>
        <end position="2417"/>
    </location>
</feature>
<dbReference type="Pfam" id="PF00153">
    <property type="entry name" value="Mito_carr"/>
    <property type="match status" value="2"/>
</dbReference>
<evidence type="ECO:0000313" key="7">
    <source>
        <dbReference type="EMBL" id="OLP77772.1"/>
    </source>
</evidence>
<accession>A0A1Q9C4D0</accession>
<feature type="compositionally biased region" description="Pro residues" evidence="5">
    <location>
        <begin position="618"/>
        <end position="633"/>
    </location>
</feature>
<keyword evidence="2" id="KW-0812">Transmembrane</keyword>
<name>A0A1Q9C4D0_SYMMI</name>
<reference evidence="7 8" key="1">
    <citation type="submission" date="2016-02" db="EMBL/GenBank/DDBJ databases">
        <title>Genome analysis of coral dinoflagellate symbionts highlights evolutionary adaptations to a symbiotic lifestyle.</title>
        <authorList>
            <person name="Aranda M."/>
            <person name="Li Y."/>
            <person name="Liew Y.J."/>
            <person name="Baumgarten S."/>
            <person name="Simakov O."/>
            <person name="Wilson M."/>
            <person name="Piel J."/>
            <person name="Ashoor H."/>
            <person name="Bougouffa S."/>
            <person name="Bajic V.B."/>
            <person name="Ryu T."/>
            <person name="Ravasi T."/>
            <person name="Bayer T."/>
            <person name="Micklem G."/>
            <person name="Kim H."/>
            <person name="Bhak J."/>
            <person name="Lajeunesse T.C."/>
            <person name="Voolstra C.R."/>
        </authorList>
    </citation>
    <scope>NUCLEOTIDE SEQUENCE [LARGE SCALE GENOMIC DNA]</scope>
    <source>
        <strain evidence="7 8">CCMP2467</strain>
    </source>
</reference>
<sequence>MSREAAMAGGIAGGVESVVVQPLEMIKTRFQLSKAANPTMLLLGLKRGLMIANLHRASSGHRRFKHHELARWLKMPSCQNMDGIGRCIRGICILWRRSERKDVAQHGFFGEGLAEIDALREDSVVIPDRLIVAENGERGPSEGKLGALALAIGLRLDKSPYRQDVCLLLYRTPSGEAGQLLAEVGTDLRAQGAAVGATTTALAKLLLRQAARTPLEGVTGVVLAGGKPHTCPTPSLLDRELMSQHLKPQVPVLCAWISDNPSPAGRMKLWSSTVASLYPWSAKRLGKVGELLELPQHKRLFHETWQAADAMREASSGSGLAMGVLFASGHINALFCAEDGAGASKPVPPCLDREVILLASCLEEGKNEAGDPVLLLLVDADGGLRSPQAQARDYMLQRGFPNLRVLVLDEDCRVGKELADIRSRPPSPFTPRGRVYVDTQNVLFDDHLSDARVEEFCQKWEALMQGYAEKLHMVNGKVDKVKALKGAVAWASDYAHSPDNHLHNIEGDVLVVQPLHLTEEQRPPTRKLLPAQQHGARSKSSTIGVRSDTETSWPSEDPAPPEGDSGVLLQYGGDNDTEDANSLMQRWQKEEASNPAEASEAKTPASNQPPHIHSTPQPHQPPVAHPPQQPEPDNPWYSVAANFDGEFTVSGLLRVLHKTSHEMLQQTFSVPNEYLTHLAYHSCYYLSKLQSTNDRQLQRNEKGENPTGAEGPGPTAMVFCITNAFVEAEAALDSLVQNQRELPRRHLLKELRRAEALLKDGRAIFKSWARNPNAPGALPGTAASQNALDGVDFSFLASEEGGVANLDESLRLAHAAAQRCSHYMEQLLDWIQGHFSEVNAEGAQPMEANMQYLNEPETPNNTTEYYLDETDTVQNRGRDGNNGSESSGDNNPSNGRCPAAAPQQSGALEARGQGVTLACSPGERERERETPVPVKLGDGTDYQKAAPKGSEHEARQMHNNTELIETIRDNHNNSDDYLHAQGLVFATQPPPTLLVPPGGPMPPHRGLHPNHDAFEDAYPTDEGAEEEPDWSRDSQDEADEEKDDDTTNLDKPGPSHGTRGSERPAEPVGAPPARPGNRGDLTAEETRTERNRRARAEWREWRRRRQQRRRGLAPGYFYPSGAERWQRHAASRLQSAVNNSLENGLRSQAFRQCYAEGGWPRFYRGLLPEMVGNVPTRTAMFAGKDFSSRFRVCAAGRTACPAVVAAIGLLAVQILAGATLQQVCSQINALDGRTNANSNVAGRKDAVDATVAASVVAAAAALALAQEAQDREQWKAFIRDWISANYAHSTGWYPRLEFVELLGRSLLHVGDRFWLLPMRHPPVEEPYDLAYKYVPGPESESNQAIFRVSSDGSSSDYVGGAGVVILPPYGRVPEDLVLISVPIPDRCTNIRAELIAAAQALKVCARLRQDFPVHSLELHCDSLHVLHVLSDSIITTANLAEVHLATQHLRNQNVMLQSLVLRTQEQIEKTIRGLGARVTALTGAVTTIEQMYEATAGCINDVFQAMDDVMRKENSLFQEHTAVVARAVKDLEVTFRNTLASHKQMFESSGFSHVTYFNDILRLDNDLHSNLHEHILPALRFIADTLQALSQSEQSRDSAIALLNNTLALHMHSADKLTQPTPPPVPAPEQQEESQGQLNSATTEVILNDGTSIHVQADDSIIAMAPSFELSQQLSSLRDLDIPSDRMWQGFLMLAFIRIFALLLRGFVDSRLVKLQQSLIATMYEYMQEADASRQNLRAHLESLLEQHASATLTPGAAESLLDDTMSRLSSRLDNTAGEVIDRFLQMGPEYLKNNLVHGIQYVLQAQPNPDDGSILTHMRRMYLSLQPTRILAQNAQGGTPQPQATLDDLQTKVNSVIDILVKLQIDTGVLVDTAGATHASRVAADLEKIIAYVEQLFVRHENHKDRATETSAQIHAVMNHVKQANCLSNSCLNQVNQVSNTQWSHGDLLAALQETQREHDERLKQHSDALSKIQNQLEKIIGKLTPPKPTKAPPPPAPGSTTSTSTTTPSTPTPPAQPVQVWRVVGSSLPLMPEIQGELEKEYEVEDRSALAMTAIDCLQIEVFDLTQDDDDELKACAEVQAGAVSDRSSPIGSEEQFDNHEAALVLDKLKQLKSKSGIEGQDGCNLWVTKEPTANDQVIEVTGKPGKPKEELQQMWADYGKVEKTANFCTGIGLILKEVRDVAFMCKHNKSTGNDGISYEALQMRAAAEKLRMTKVSNAFWAYYSPEWLFANGPYIRRLPGAADRDGWKRFSIDWGQRNEATTTKFYSQPPEEVDLKGCQLVQNGDFFTLLHTRHPPVEEPFATSFVCLTTTPCEAQTEGNFENVLRVFSDGSAPNNRRGQAGVGGAAVVMLSPYALVEQATVCYFQVPQPCTNIQAELQAAAQALRMIRQIRRAHIHVPITYHTDSQYVLQILEGSFQGTHYASDVREHVQAFMDSARPVAVIPSGTMLLTAAIGLSVLVLFGWGALTSFLRSLVTAMQGSIREHLAELLRDLAEQTKKSLLLEIQAATEEMQHSLTTRLEQTTEALSSRLNEVQAAVAKLAAAPHDGPSSATLAEELWDSLRPVLAQWTQVQGDKNLKILQDWIDGLASAPTTTNSTPLSTEALKDKMKDLHATVMTQLQDLQGAVTTTTLSKVDNLTKQVDAIAAKAESQASYVREDHAILVRVRDRVDEVSKECQSHRSAVLAEIKNHSPIIRDTQKVATRAAEMSETELKDRTHKIESMLTGMVDMVTDVGTALERHSESMAVRLKVLNDVQGGLDRVLATLAARSPMPAPQQPPHFTQPSSFGRQRVPPAPTHTPTIVEDLSGQQPMVHTTTAQPSNAPPVLVTNLDALTQVLNQRSGY</sequence>
<feature type="compositionally biased region" description="Low complexity" evidence="5">
    <location>
        <begin position="2000"/>
        <end position="2011"/>
    </location>
</feature>
<feature type="region of interest" description="Disordered" evidence="5">
    <location>
        <begin position="2774"/>
        <end position="2805"/>
    </location>
</feature>
<feature type="compositionally biased region" description="Basic and acidic residues" evidence="5">
    <location>
        <begin position="1084"/>
        <end position="1095"/>
    </location>
</feature>
<dbReference type="InterPro" id="IPR002156">
    <property type="entry name" value="RNaseH_domain"/>
</dbReference>
<feature type="region of interest" description="Disordered" evidence="5">
    <location>
        <begin position="1615"/>
        <end position="1638"/>
    </location>
</feature>
<feature type="compositionally biased region" description="Polar residues" evidence="5">
    <location>
        <begin position="538"/>
        <end position="554"/>
    </location>
</feature>
<dbReference type="GO" id="GO:0004523">
    <property type="term" value="F:RNA-DNA hybrid ribonuclease activity"/>
    <property type="evidence" value="ECO:0007669"/>
    <property type="project" value="InterPro"/>
</dbReference>
<evidence type="ECO:0000256" key="5">
    <source>
        <dbReference type="SAM" id="MobiDB-lite"/>
    </source>
</evidence>
<dbReference type="EMBL" id="LSRX01001715">
    <property type="protein sequence ID" value="OLP77772.1"/>
    <property type="molecule type" value="Genomic_DNA"/>
</dbReference>
<keyword evidence="4" id="KW-0175">Coiled coil</keyword>
<protein>
    <recommendedName>
        <fullName evidence="6">RNase H type-1 domain-containing protein</fullName>
    </recommendedName>
</protein>
<dbReference type="Pfam" id="PF00075">
    <property type="entry name" value="RNase_H"/>
    <property type="match status" value="1"/>
</dbReference>
<dbReference type="InterPro" id="IPR018108">
    <property type="entry name" value="MCP_transmembrane"/>
</dbReference>
<feature type="compositionally biased region" description="Pro residues" evidence="5">
    <location>
        <begin position="990"/>
        <end position="1003"/>
    </location>
</feature>
<gene>
    <name evidence="7" type="ORF">AK812_SmicGene42133</name>
</gene>
<evidence type="ECO:0000256" key="1">
    <source>
        <dbReference type="ARBA" id="ARBA00004141"/>
    </source>
</evidence>
<proteinExistence type="predicted"/>
<evidence type="ECO:0000256" key="3">
    <source>
        <dbReference type="ARBA" id="ARBA00023136"/>
    </source>
</evidence>
<dbReference type="GO" id="GO:0003676">
    <property type="term" value="F:nucleic acid binding"/>
    <property type="evidence" value="ECO:0007669"/>
    <property type="project" value="InterPro"/>
</dbReference>
<dbReference type="GO" id="GO:0016020">
    <property type="term" value="C:membrane"/>
    <property type="evidence" value="ECO:0007669"/>
    <property type="project" value="UniProtKB-SubCell"/>
</dbReference>
<feature type="region of interest" description="Disordered" evidence="5">
    <location>
        <begin position="522"/>
        <end position="639"/>
    </location>
</feature>
<organism evidence="7 8">
    <name type="scientific">Symbiodinium microadriaticum</name>
    <name type="common">Dinoflagellate</name>
    <name type="synonym">Zooxanthella microadriatica</name>
    <dbReference type="NCBI Taxonomy" id="2951"/>
    <lineage>
        <taxon>Eukaryota</taxon>
        <taxon>Sar</taxon>
        <taxon>Alveolata</taxon>
        <taxon>Dinophyceae</taxon>
        <taxon>Suessiales</taxon>
        <taxon>Symbiodiniaceae</taxon>
        <taxon>Symbiodinium</taxon>
    </lineage>
</organism>
<feature type="region of interest" description="Disordered" evidence="5">
    <location>
        <begin position="873"/>
        <end position="954"/>
    </location>
</feature>
<dbReference type="SUPFAM" id="SSF53098">
    <property type="entry name" value="Ribonuclease H-like"/>
    <property type="match status" value="2"/>
</dbReference>
<comment type="caution">
    <text evidence="7">The sequence shown here is derived from an EMBL/GenBank/DDBJ whole genome shotgun (WGS) entry which is preliminary data.</text>
</comment>
<keyword evidence="8" id="KW-1185">Reference proteome</keyword>
<feature type="compositionally biased region" description="Acidic residues" evidence="5">
    <location>
        <begin position="1036"/>
        <end position="1047"/>
    </location>
</feature>
<dbReference type="Gene3D" id="3.30.420.10">
    <property type="entry name" value="Ribonuclease H-like superfamily/Ribonuclease H"/>
    <property type="match status" value="2"/>
</dbReference>
<dbReference type="Proteomes" id="UP000186817">
    <property type="component" value="Unassembled WGS sequence"/>
</dbReference>
<dbReference type="InterPro" id="IPR036397">
    <property type="entry name" value="RNaseH_sf"/>
</dbReference>
<dbReference type="InterPro" id="IPR023395">
    <property type="entry name" value="MCP_dom_sf"/>
</dbReference>
<feature type="compositionally biased region" description="Low complexity" evidence="5">
    <location>
        <begin position="881"/>
        <end position="895"/>
    </location>
</feature>
<dbReference type="OrthoDB" id="432920at2759"/>
<evidence type="ECO:0000259" key="6">
    <source>
        <dbReference type="Pfam" id="PF00075"/>
    </source>
</evidence>
<comment type="subcellular location">
    <subcellularLocation>
        <location evidence="1">Membrane</location>
        <topology evidence="1">Multi-pass membrane protein</topology>
    </subcellularLocation>
</comment>
<feature type="compositionally biased region" description="Acidic residues" evidence="5">
    <location>
        <begin position="1018"/>
        <end position="1028"/>
    </location>
</feature>
<evidence type="ECO:0000256" key="2">
    <source>
        <dbReference type="ARBA" id="ARBA00022692"/>
    </source>
</evidence>
<dbReference type="Gene3D" id="1.50.40.10">
    <property type="entry name" value="Mitochondrial carrier domain"/>
    <property type="match status" value="1"/>
</dbReference>
<dbReference type="InterPro" id="IPR012337">
    <property type="entry name" value="RNaseH-like_sf"/>
</dbReference>
<dbReference type="SUPFAM" id="SSF103506">
    <property type="entry name" value="Mitochondrial carrier"/>
    <property type="match status" value="2"/>
</dbReference>
<keyword evidence="3" id="KW-0472">Membrane</keyword>
<feature type="compositionally biased region" description="Polar residues" evidence="5">
    <location>
        <begin position="2782"/>
        <end position="2791"/>
    </location>
</feature>
<feature type="region of interest" description="Disordered" evidence="5">
    <location>
        <begin position="990"/>
        <end position="1095"/>
    </location>
</feature>
<feature type="coiled-coil region" evidence="4">
    <location>
        <begin position="1950"/>
        <end position="1984"/>
    </location>
</feature>
<evidence type="ECO:0000313" key="8">
    <source>
        <dbReference type="Proteomes" id="UP000186817"/>
    </source>
</evidence>